<protein>
    <submittedName>
        <fullName evidence="1">Uncharacterized protein</fullName>
    </submittedName>
</protein>
<evidence type="ECO:0000313" key="2">
    <source>
        <dbReference type="Proteomes" id="UP001059041"/>
    </source>
</evidence>
<accession>A0A9W7TIF4</accession>
<name>A0A9W7TIF4_TRIRA</name>
<dbReference type="PANTHER" id="PTHR47014:SF1">
    <property type="entry name" value="PLECKSTRIN HOMOLOGY DOMAIN-CONTAINING FAMILY S MEMBER 1"/>
    <property type="match status" value="1"/>
</dbReference>
<dbReference type="InterPro" id="IPR042986">
    <property type="entry name" value="PLEKHS1"/>
</dbReference>
<proteinExistence type="predicted"/>
<gene>
    <name evidence="1" type="ORF">IRJ41_011279</name>
</gene>
<reference evidence="1" key="1">
    <citation type="submission" date="2021-02" db="EMBL/GenBank/DDBJ databases">
        <title>Comparative genomics reveals that relaxation of natural selection precedes convergent phenotypic evolution of cavefish.</title>
        <authorList>
            <person name="Peng Z."/>
        </authorList>
    </citation>
    <scope>NUCLEOTIDE SEQUENCE</scope>
    <source>
        <tissue evidence="1">Muscle</tissue>
    </source>
</reference>
<keyword evidence="2" id="KW-1185">Reference proteome</keyword>
<dbReference type="Proteomes" id="UP001059041">
    <property type="component" value="Linkage Group LG18"/>
</dbReference>
<dbReference type="PANTHER" id="PTHR47014">
    <property type="entry name" value="PLECKSTRIN HOMOLOGY DOMAIN-CONTAINING FAMILY S MEMBER 1"/>
    <property type="match status" value="1"/>
</dbReference>
<evidence type="ECO:0000313" key="1">
    <source>
        <dbReference type="EMBL" id="KAI7797018.1"/>
    </source>
</evidence>
<comment type="caution">
    <text evidence="1">The sequence shown here is derived from an EMBL/GenBank/DDBJ whole genome shotgun (WGS) entry which is preliminary data.</text>
</comment>
<dbReference type="SUPFAM" id="SSF50729">
    <property type="entry name" value="PH domain-like"/>
    <property type="match status" value="1"/>
</dbReference>
<organism evidence="1 2">
    <name type="scientific">Triplophysa rosa</name>
    <name type="common">Cave loach</name>
    <dbReference type="NCBI Taxonomy" id="992332"/>
    <lineage>
        <taxon>Eukaryota</taxon>
        <taxon>Metazoa</taxon>
        <taxon>Chordata</taxon>
        <taxon>Craniata</taxon>
        <taxon>Vertebrata</taxon>
        <taxon>Euteleostomi</taxon>
        <taxon>Actinopterygii</taxon>
        <taxon>Neopterygii</taxon>
        <taxon>Teleostei</taxon>
        <taxon>Ostariophysi</taxon>
        <taxon>Cypriniformes</taxon>
        <taxon>Nemacheilidae</taxon>
        <taxon>Triplophysa</taxon>
    </lineage>
</organism>
<dbReference type="Gene3D" id="2.30.29.30">
    <property type="entry name" value="Pleckstrin-homology domain (PH domain)/Phosphotyrosine-binding domain (PTB)"/>
    <property type="match status" value="1"/>
</dbReference>
<dbReference type="InterPro" id="IPR011993">
    <property type="entry name" value="PH-like_dom_sf"/>
</dbReference>
<sequence length="112" mass="12734">MTTRNHGSADTLYFICLVTTPYYRNHEKKGKPVGEIDLSKVILICTCPEKHQMSDFKCSSASVMFLRVEDFMPKSARGYFLIGENSEEVDGWMAERVIKSCARNQTSTSKQL</sequence>
<dbReference type="EMBL" id="JAFHDT010000018">
    <property type="protein sequence ID" value="KAI7797018.1"/>
    <property type="molecule type" value="Genomic_DNA"/>
</dbReference>
<dbReference type="AlphaFoldDB" id="A0A9W7TIF4"/>